<feature type="binding site" evidence="2">
    <location>
        <position position="46"/>
    </location>
    <ligand>
        <name>Mg(2+)</name>
        <dbReference type="ChEBI" id="CHEBI:18420"/>
        <label>1</label>
    </ligand>
</feature>
<dbReference type="Pfam" id="PF00586">
    <property type="entry name" value="AIRS"/>
    <property type="match status" value="1"/>
</dbReference>
<reference evidence="5 6" key="1">
    <citation type="journal article" date="2017" name="Int. J. Syst. Evol. Microbiol.">
        <title>Desulfovibrio senegalensis sp. nov., a mesophilic sulfate reducer isolated from marine sediment.</title>
        <authorList>
            <person name="Thioye A."/>
            <person name="Gam Z.B.A."/>
            <person name="Mbengue M."/>
            <person name="Cayol J.L."/>
            <person name="Joseph-Bartoli M."/>
            <person name="Toure-Kane C."/>
            <person name="Labat M."/>
        </authorList>
    </citation>
    <scope>NUCLEOTIDE SEQUENCE [LARGE SCALE GENOMIC DNA]</scope>
    <source>
        <strain evidence="5 6">DSM 101509</strain>
    </source>
</reference>
<dbReference type="Gene3D" id="3.90.650.10">
    <property type="entry name" value="PurM-like C-terminal domain"/>
    <property type="match status" value="1"/>
</dbReference>
<feature type="binding site" evidence="2">
    <location>
        <begin position="122"/>
        <end position="123"/>
    </location>
    <ligand>
        <name>ATP</name>
        <dbReference type="ChEBI" id="CHEBI:30616"/>
    </ligand>
</feature>
<keyword evidence="2" id="KW-0067">ATP-binding</keyword>
<evidence type="ECO:0000313" key="6">
    <source>
        <dbReference type="Proteomes" id="UP000438699"/>
    </source>
</evidence>
<dbReference type="AlphaFoldDB" id="A0A6N6N3B6"/>
<keyword evidence="2 5" id="KW-0418">Kinase</keyword>
<keyword evidence="2" id="KW-0479">Metal-binding</keyword>
<feature type="binding site" evidence="2">
    <location>
        <position position="75"/>
    </location>
    <ligand>
        <name>Mg(2+)</name>
        <dbReference type="ChEBI" id="CHEBI:18420"/>
        <label>4</label>
    </ligand>
</feature>
<keyword evidence="2" id="KW-0460">Magnesium</keyword>
<dbReference type="EC" id="2.7.4.16" evidence="2"/>
<dbReference type="GO" id="GO:0005524">
    <property type="term" value="F:ATP binding"/>
    <property type="evidence" value="ECO:0007669"/>
    <property type="project" value="UniProtKB-UniRule"/>
</dbReference>
<feature type="binding site" evidence="2">
    <location>
        <position position="75"/>
    </location>
    <ligand>
        <name>Mg(2+)</name>
        <dbReference type="ChEBI" id="CHEBI:18420"/>
        <label>2</label>
    </ligand>
</feature>
<dbReference type="SUPFAM" id="SSF56042">
    <property type="entry name" value="PurM C-terminal domain-like"/>
    <property type="match status" value="1"/>
</dbReference>
<feature type="binding site" evidence="2">
    <location>
        <position position="218"/>
    </location>
    <ligand>
        <name>Mg(2+)</name>
        <dbReference type="ChEBI" id="CHEBI:18420"/>
        <label>5</label>
    </ligand>
</feature>
<dbReference type="SUPFAM" id="SSF55326">
    <property type="entry name" value="PurM N-terminal domain-like"/>
    <property type="match status" value="1"/>
</dbReference>
<feature type="binding site" evidence="2">
    <location>
        <position position="53"/>
    </location>
    <ligand>
        <name>substrate</name>
    </ligand>
</feature>
<protein>
    <recommendedName>
        <fullName evidence="2">Thiamine-monophosphate kinase</fullName>
        <shortName evidence="2">TMP kinase</shortName>
        <shortName evidence="2">Thiamine-phosphate kinase</shortName>
        <ecNumber evidence="2">2.7.4.16</ecNumber>
    </recommendedName>
</protein>
<feature type="binding site" evidence="2">
    <location>
        <position position="217"/>
    </location>
    <ligand>
        <name>ATP</name>
        <dbReference type="ChEBI" id="CHEBI:30616"/>
    </ligand>
</feature>
<dbReference type="UniPathway" id="UPA00060">
    <property type="reaction ID" value="UER00142"/>
</dbReference>
<dbReference type="CDD" id="cd02194">
    <property type="entry name" value="ThiL"/>
    <property type="match status" value="1"/>
</dbReference>
<keyword evidence="1 2" id="KW-0784">Thiamine biosynthesis</keyword>
<name>A0A6N6N3B6_9BACT</name>
<comment type="similarity">
    <text evidence="2">Belongs to the thiamine-monophosphate kinase family.</text>
</comment>
<feature type="binding site" evidence="2">
    <location>
        <position position="31"/>
    </location>
    <ligand>
        <name>Mg(2+)</name>
        <dbReference type="ChEBI" id="CHEBI:18420"/>
        <label>4</label>
    </ligand>
</feature>
<dbReference type="GO" id="GO:0009229">
    <property type="term" value="P:thiamine diphosphate biosynthetic process"/>
    <property type="evidence" value="ECO:0007669"/>
    <property type="project" value="UniProtKB-UniRule"/>
</dbReference>
<keyword evidence="6" id="KW-1185">Reference proteome</keyword>
<comment type="caution">
    <text evidence="5">The sequence shown here is derived from an EMBL/GenBank/DDBJ whole genome shotgun (WGS) entry which is preliminary data.</text>
</comment>
<feature type="binding site" evidence="2">
    <location>
        <position position="45"/>
    </location>
    <ligand>
        <name>Mg(2+)</name>
        <dbReference type="ChEBI" id="CHEBI:18420"/>
        <label>1</label>
    </ligand>
</feature>
<feature type="domain" description="PurM-like C-terminal" evidence="4">
    <location>
        <begin position="154"/>
        <end position="279"/>
    </location>
</feature>
<dbReference type="PANTHER" id="PTHR30270:SF0">
    <property type="entry name" value="THIAMINE-MONOPHOSPHATE KINASE"/>
    <property type="match status" value="1"/>
</dbReference>
<keyword evidence="2 5" id="KW-0808">Transferase</keyword>
<evidence type="ECO:0000256" key="2">
    <source>
        <dbReference type="HAMAP-Rule" id="MF_02128"/>
    </source>
</evidence>
<dbReference type="EMBL" id="WAIE01000005">
    <property type="protein sequence ID" value="KAB1441168.1"/>
    <property type="molecule type" value="Genomic_DNA"/>
</dbReference>
<feature type="domain" description="PurM-like N-terminal" evidence="3">
    <location>
        <begin position="29"/>
        <end position="138"/>
    </location>
</feature>
<dbReference type="HAMAP" id="MF_02128">
    <property type="entry name" value="TMP_kinase"/>
    <property type="match status" value="1"/>
</dbReference>
<dbReference type="Proteomes" id="UP000438699">
    <property type="component" value="Unassembled WGS sequence"/>
</dbReference>
<gene>
    <name evidence="2 5" type="primary">thiL</name>
    <name evidence="5" type="ORF">F8A88_12100</name>
</gene>
<dbReference type="Pfam" id="PF02769">
    <property type="entry name" value="AIRS_C"/>
    <property type="match status" value="1"/>
</dbReference>
<evidence type="ECO:0000259" key="3">
    <source>
        <dbReference type="Pfam" id="PF00586"/>
    </source>
</evidence>
<proteinExistence type="inferred from homology"/>
<feature type="binding site" evidence="2">
    <location>
        <position position="215"/>
    </location>
    <ligand>
        <name>Mg(2+)</name>
        <dbReference type="ChEBI" id="CHEBI:18420"/>
        <label>3</label>
    </ligand>
</feature>
<dbReference type="Gene3D" id="3.30.1330.10">
    <property type="entry name" value="PurM-like, N-terminal domain"/>
    <property type="match status" value="1"/>
</dbReference>
<dbReference type="PANTHER" id="PTHR30270">
    <property type="entry name" value="THIAMINE-MONOPHOSPHATE KINASE"/>
    <property type="match status" value="1"/>
</dbReference>
<dbReference type="InterPro" id="IPR006283">
    <property type="entry name" value="ThiL-like"/>
</dbReference>
<dbReference type="InterPro" id="IPR016188">
    <property type="entry name" value="PurM-like_N"/>
</dbReference>
<evidence type="ECO:0000313" key="5">
    <source>
        <dbReference type="EMBL" id="KAB1441168.1"/>
    </source>
</evidence>
<sequence>MSIQSEEAFLSLIDEHFATDSAALELGRGDDCAVLSQGGPFCVSSDLFLEDIHFRRSYFSPQDIGYKALAVNVSDIAAMGGRPLAFTMDLMIPSGLDRSFWEKFFSGMAALARQNDMPLAGGDLSRSDKLGVSISIWGTPGPSGRFIPRTGGNPGDVLFVCGEPGLARAGLSLLEKDGIKAAETFPQAVQAHLRPKPKTMVANLLSAAGTSSLMDVSDGLARDLPRLLGSKPGADLTVSPDMIHDEVIRFAEQTDVTAEDVFMVGGEDYALLGTAAPEAFKSKILTIPGVRALGRINDSGTITVNGTPFTLNGFDHFDA</sequence>
<dbReference type="InterPro" id="IPR036676">
    <property type="entry name" value="PurM-like_C_sf"/>
</dbReference>
<comment type="pathway">
    <text evidence="2">Cofactor biosynthesis; thiamine diphosphate biosynthesis; thiamine diphosphate from thiamine phosphate: step 1/1.</text>
</comment>
<feature type="binding site" evidence="2">
    <location>
        <position position="123"/>
    </location>
    <ligand>
        <name>Mg(2+)</name>
        <dbReference type="ChEBI" id="CHEBI:18420"/>
        <label>1</label>
    </ligand>
</feature>
<organism evidence="5 6">
    <name type="scientific">Pseudodesulfovibrio senegalensis</name>
    <dbReference type="NCBI Taxonomy" id="1721087"/>
    <lineage>
        <taxon>Bacteria</taxon>
        <taxon>Pseudomonadati</taxon>
        <taxon>Thermodesulfobacteriota</taxon>
        <taxon>Desulfovibrionia</taxon>
        <taxon>Desulfovibrionales</taxon>
        <taxon>Desulfovibrionaceae</taxon>
    </lineage>
</organism>
<dbReference type="PIRSF" id="PIRSF005303">
    <property type="entry name" value="Thiam_monoph_kin"/>
    <property type="match status" value="1"/>
</dbReference>
<feature type="binding site" evidence="2">
    <location>
        <position position="314"/>
    </location>
    <ligand>
        <name>substrate</name>
    </ligand>
</feature>
<dbReference type="GO" id="GO:0000287">
    <property type="term" value="F:magnesium ion binding"/>
    <property type="evidence" value="ECO:0007669"/>
    <property type="project" value="UniProtKB-UniRule"/>
</dbReference>
<comment type="catalytic activity">
    <reaction evidence="2">
        <text>thiamine phosphate + ATP = thiamine diphosphate + ADP</text>
        <dbReference type="Rhea" id="RHEA:15913"/>
        <dbReference type="ChEBI" id="CHEBI:30616"/>
        <dbReference type="ChEBI" id="CHEBI:37575"/>
        <dbReference type="ChEBI" id="CHEBI:58937"/>
        <dbReference type="ChEBI" id="CHEBI:456216"/>
        <dbReference type="EC" id="2.7.4.16"/>
    </reaction>
</comment>
<feature type="binding site" evidence="2">
    <location>
        <position position="267"/>
    </location>
    <ligand>
        <name>substrate</name>
    </ligand>
</feature>
<dbReference type="GO" id="GO:0009228">
    <property type="term" value="P:thiamine biosynthetic process"/>
    <property type="evidence" value="ECO:0007669"/>
    <property type="project" value="UniProtKB-KW"/>
</dbReference>
<evidence type="ECO:0000256" key="1">
    <source>
        <dbReference type="ARBA" id="ARBA00022977"/>
    </source>
</evidence>
<feature type="binding site" evidence="2">
    <location>
        <position position="31"/>
    </location>
    <ligand>
        <name>Mg(2+)</name>
        <dbReference type="ChEBI" id="CHEBI:18420"/>
        <label>3</label>
    </ligand>
</feature>
<keyword evidence="2" id="KW-0547">Nucleotide-binding</keyword>
<dbReference type="InterPro" id="IPR036921">
    <property type="entry name" value="PurM-like_N_sf"/>
</dbReference>
<dbReference type="OrthoDB" id="9802811at2"/>
<dbReference type="GO" id="GO:0009030">
    <property type="term" value="F:thiamine-phosphate kinase activity"/>
    <property type="evidence" value="ECO:0007669"/>
    <property type="project" value="UniProtKB-UniRule"/>
</dbReference>
<feature type="binding site" evidence="2">
    <location>
        <position position="149"/>
    </location>
    <ligand>
        <name>ATP</name>
        <dbReference type="ChEBI" id="CHEBI:30616"/>
    </ligand>
</feature>
<comment type="miscellaneous">
    <text evidence="2">Reaction mechanism of ThiL seems to utilize a direct, inline transfer of the gamma-phosphate of ATP to TMP rather than a phosphorylated enzyme intermediate.</text>
</comment>
<evidence type="ECO:0000259" key="4">
    <source>
        <dbReference type="Pfam" id="PF02769"/>
    </source>
</evidence>
<dbReference type="InterPro" id="IPR010918">
    <property type="entry name" value="PurM-like_C_dom"/>
</dbReference>
<dbReference type="RefSeq" id="WP_151151423.1">
    <property type="nucleotide sequence ID" value="NZ_WAIE01000005.1"/>
</dbReference>
<dbReference type="NCBIfam" id="TIGR01379">
    <property type="entry name" value="thiL"/>
    <property type="match status" value="1"/>
</dbReference>
<feature type="binding site" evidence="2">
    <location>
        <position position="46"/>
    </location>
    <ligand>
        <name>Mg(2+)</name>
        <dbReference type="ChEBI" id="CHEBI:18420"/>
        <label>2</label>
    </ligand>
</feature>
<feature type="binding site" evidence="2">
    <location>
        <position position="44"/>
    </location>
    <ligand>
        <name>Mg(2+)</name>
        <dbReference type="ChEBI" id="CHEBI:18420"/>
        <label>4</label>
    </ligand>
</feature>
<comment type="caution">
    <text evidence="2">Lacks conserved residue(s) required for the propagation of feature annotation.</text>
</comment>
<accession>A0A6N6N3B6</accession>
<comment type="function">
    <text evidence="2">Catalyzes the ATP-dependent phosphorylation of thiamine-monophosphate (TMP) to form thiamine-pyrophosphate (TPP), the active form of vitamin B1.</text>
</comment>
<feature type="binding site" evidence="2">
    <location>
        <position position="75"/>
    </location>
    <ligand>
        <name>Mg(2+)</name>
        <dbReference type="ChEBI" id="CHEBI:18420"/>
        <label>3</label>
    </ligand>
</feature>